<dbReference type="EMBL" id="UYRU01058483">
    <property type="protein sequence ID" value="VDN14171.1"/>
    <property type="molecule type" value="Genomic_DNA"/>
</dbReference>
<keyword evidence="2" id="KW-1185">Reference proteome</keyword>
<proteinExistence type="predicted"/>
<reference evidence="1 2" key="1">
    <citation type="submission" date="2018-11" db="EMBL/GenBank/DDBJ databases">
        <authorList>
            <consortium name="Pathogen Informatics"/>
        </authorList>
    </citation>
    <scope>NUCLEOTIDE SEQUENCE [LARGE SCALE GENOMIC DNA]</scope>
</reference>
<dbReference type="OrthoDB" id="6278451at2759"/>
<evidence type="ECO:0000313" key="1">
    <source>
        <dbReference type="EMBL" id="VDN14171.1"/>
    </source>
</evidence>
<evidence type="ECO:0000313" key="2">
    <source>
        <dbReference type="Proteomes" id="UP000281553"/>
    </source>
</evidence>
<dbReference type="AlphaFoldDB" id="A0A3P7M7X2"/>
<accession>A0A3P7M7X2</accession>
<name>A0A3P7M7X2_DIBLA</name>
<dbReference type="Proteomes" id="UP000281553">
    <property type="component" value="Unassembled WGS sequence"/>
</dbReference>
<organism evidence="1 2">
    <name type="scientific">Dibothriocephalus latus</name>
    <name type="common">Fish tapeworm</name>
    <name type="synonym">Diphyllobothrium latum</name>
    <dbReference type="NCBI Taxonomy" id="60516"/>
    <lineage>
        <taxon>Eukaryota</taxon>
        <taxon>Metazoa</taxon>
        <taxon>Spiralia</taxon>
        <taxon>Lophotrochozoa</taxon>
        <taxon>Platyhelminthes</taxon>
        <taxon>Cestoda</taxon>
        <taxon>Eucestoda</taxon>
        <taxon>Diphyllobothriidea</taxon>
        <taxon>Diphyllobothriidae</taxon>
        <taxon>Dibothriocephalus</taxon>
    </lineage>
</organism>
<protein>
    <submittedName>
        <fullName evidence="1">Uncharacterized protein</fullName>
    </submittedName>
</protein>
<gene>
    <name evidence="1" type="ORF">DILT_LOCUS10002</name>
</gene>
<sequence length="199" mass="21404">MLLELSFGAGSGNVWTSVQVGHISCNLTFLELGYVVVAENVVGLEDAYTASDRLAFEKILYERIREVALAVCQPKVATAEEATSLSRSTNETSSDAELLEYNTLLNSLFSDFEAFLARANCEKPAKAAASATATNVAVANTIPEQAHADSLATLNAHLTDVCPKVRTPCGRVFKVLEPTFRCKCVPSALSLILLLLLSY</sequence>